<protein>
    <submittedName>
        <fullName evidence="2">Uncharacterized protein</fullName>
    </submittedName>
</protein>
<comment type="caution">
    <text evidence="2">The sequence shown here is derived from an EMBL/GenBank/DDBJ whole genome shotgun (WGS) entry which is preliminary data.</text>
</comment>
<evidence type="ECO:0000313" key="2">
    <source>
        <dbReference type="EMBL" id="KII63790.1"/>
    </source>
</evidence>
<evidence type="ECO:0000256" key="1">
    <source>
        <dbReference type="SAM" id="Phobius"/>
    </source>
</evidence>
<dbReference type="Proteomes" id="UP000031668">
    <property type="component" value="Unassembled WGS sequence"/>
</dbReference>
<proteinExistence type="predicted"/>
<feature type="transmembrane region" description="Helical" evidence="1">
    <location>
        <begin position="6"/>
        <end position="24"/>
    </location>
</feature>
<organism evidence="2 3">
    <name type="scientific">Thelohanellus kitauei</name>
    <name type="common">Myxosporean</name>
    <dbReference type="NCBI Taxonomy" id="669202"/>
    <lineage>
        <taxon>Eukaryota</taxon>
        <taxon>Metazoa</taxon>
        <taxon>Cnidaria</taxon>
        <taxon>Myxozoa</taxon>
        <taxon>Myxosporea</taxon>
        <taxon>Bivalvulida</taxon>
        <taxon>Platysporina</taxon>
        <taxon>Myxobolidae</taxon>
        <taxon>Thelohanellus</taxon>
    </lineage>
</organism>
<keyword evidence="1" id="KW-0472">Membrane</keyword>
<keyword evidence="1" id="KW-0812">Transmembrane</keyword>
<name>A0A0C2M9W1_THEKT</name>
<reference evidence="2 3" key="1">
    <citation type="journal article" date="2014" name="Genome Biol. Evol.">
        <title>The genome of the myxosporean Thelohanellus kitauei shows adaptations to nutrient acquisition within its fish host.</title>
        <authorList>
            <person name="Yang Y."/>
            <person name="Xiong J."/>
            <person name="Zhou Z."/>
            <person name="Huo F."/>
            <person name="Miao W."/>
            <person name="Ran C."/>
            <person name="Liu Y."/>
            <person name="Zhang J."/>
            <person name="Feng J."/>
            <person name="Wang M."/>
            <person name="Wang M."/>
            <person name="Wang L."/>
            <person name="Yao B."/>
        </authorList>
    </citation>
    <scope>NUCLEOTIDE SEQUENCE [LARGE SCALE GENOMIC DNA]</scope>
    <source>
        <strain evidence="2">Wuqing</strain>
    </source>
</reference>
<dbReference type="EMBL" id="JWZT01004591">
    <property type="protein sequence ID" value="KII63790.1"/>
    <property type="molecule type" value="Genomic_DNA"/>
</dbReference>
<sequence length="128" mass="14485">MAVTATVLAILSTILVLIGFYIRILMKALGGIVLVNGSIYKDLGVVMLIFGLAYMVQYLLTLCKLFFDKSTSCSYLRDIKPIYHRSHAKVFDPLFSITFVGNEFLFLILGGLIMARPWRKKKNKSEEQ</sequence>
<keyword evidence="1" id="KW-1133">Transmembrane helix</keyword>
<feature type="transmembrane region" description="Helical" evidence="1">
    <location>
        <begin position="45"/>
        <end position="67"/>
    </location>
</feature>
<dbReference type="AlphaFoldDB" id="A0A0C2M9W1"/>
<keyword evidence="3" id="KW-1185">Reference proteome</keyword>
<evidence type="ECO:0000313" key="3">
    <source>
        <dbReference type="Proteomes" id="UP000031668"/>
    </source>
</evidence>
<gene>
    <name evidence="2" type="ORF">RF11_15025</name>
</gene>
<feature type="transmembrane region" description="Helical" evidence="1">
    <location>
        <begin position="94"/>
        <end position="115"/>
    </location>
</feature>
<accession>A0A0C2M9W1</accession>